<dbReference type="PROSITE" id="PS51384">
    <property type="entry name" value="FAD_FR"/>
    <property type="match status" value="1"/>
</dbReference>
<dbReference type="AlphaFoldDB" id="A0A7X9XAK3"/>
<evidence type="ECO:0000256" key="3">
    <source>
        <dbReference type="ARBA" id="ARBA00022827"/>
    </source>
</evidence>
<keyword evidence="2" id="KW-0732">Signal</keyword>
<keyword evidence="8" id="KW-1185">Reference proteome</keyword>
<dbReference type="InterPro" id="IPR017938">
    <property type="entry name" value="Riboflavin_synthase-like_b-brl"/>
</dbReference>
<evidence type="ECO:0000256" key="4">
    <source>
        <dbReference type="ARBA" id="ARBA00022857"/>
    </source>
</evidence>
<protein>
    <submittedName>
        <fullName evidence="7">NAD(P)-binding protein</fullName>
    </submittedName>
</protein>
<evidence type="ECO:0000256" key="5">
    <source>
        <dbReference type="ARBA" id="ARBA00023027"/>
    </source>
</evidence>
<dbReference type="PANTHER" id="PTHR46091">
    <property type="entry name" value="BLR7054 PROTEIN"/>
    <property type="match status" value="1"/>
</dbReference>
<dbReference type="InterPro" id="IPR017927">
    <property type="entry name" value="FAD-bd_FR_type"/>
</dbReference>
<proteinExistence type="predicted"/>
<evidence type="ECO:0000313" key="7">
    <source>
        <dbReference type="EMBL" id="NME69760.1"/>
    </source>
</evidence>
<sequence>MSKNTFDIIIIGGGLGGLTAGATLAKLGKKVLLLEQHYVVGGCATTFKRKDYVMEVGLHEMDGLFEKDLKLDIFKFLEVEKNVDLIQVPELYRMKSKNLDFVFPHGNDESIEALIEKFPSEEKGIRGFMALMDGVLEELPSFPTKKWKQNLKLPFMPLTHPNVVKASRKTVGEWLDYYFKDEDLKLLLQANLLYYHDDPYTMSMIYFSAAQSSYIQGGGHFIKGGSQKLSDYLASVIEQHNGQVQVGKKVNKIIIENGKAVGVEFTDKYNTSKTHTVFGSKIIANTAVPLVKKLLPEKEGKKLNHKIKNLKAACSLLSIYIGFKKEIKALGNKYYSTFITDDNVSSIKDVYSNNKGEWDKRNFVFVDYSQIDSQLAPEGKSFGAICSADYLTDWESLSPEEYTQKKEEVAEIFFNRLEEHFPGIKDEIEYYEVGTSKTIQRYTMNPEGTPYGFAQTAEQAGRNRTPLTSPIKNLHFAGAWTFPGGGFTGAIISGFLSAQEVNKKIKTTVSDYGILEDENVIELIKKECIADNTYEFTFTKPKGFEYQAGQYGILELINPKFNEVEIPHRALSFVSHPDEPYLRFALRLSDSSYKKSLMALDDGAKCKCYGPIGDFTQKKLSQQDKGIVFIVSGIGITPILPLIKEYQKKNQNTPITLLYSNKTLEASAYHDHFIDLESENFSYHTVLTATEKRIDKSYIKGKIENLEQHRFCIVGGRAFVVGMQKELQGLEIPSQDIIADDFG</sequence>
<keyword evidence="1" id="KW-0285">Flavoprotein</keyword>
<keyword evidence="5" id="KW-0520">NAD</keyword>
<dbReference type="Gene3D" id="2.40.30.10">
    <property type="entry name" value="Translation factors"/>
    <property type="match status" value="1"/>
</dbReference>
<dbReference type="SUPFAM" id="SSF51905">
    <property type="entry name" value="FAD/NAD(P)-binding domain"/>
    <property type="match status" value="1"/>
</dbReference>
<dbReference type="CDD" id="cd00322">
    <property type="entry name" value="FNR_like"/>
    <property type="match status" value="1"/>
</dbReference>
<dbReference type="Gene3D" id="3.40.50.80">
    <property type="entry name" value="Nucleotide-binding domain of ferredoxin-NADP reductase (FNR) module"/>
    <property type="match status" value="1"/>
</dbReference>
<evidence type="ECO:0000313" key="8">
    <source>
        <dbReference type="Proteomes" id="UP000576082"/>
    </source>
</evidence>
<organism evidence="7 8">
    <name type="scientific">Flammeovirga aprica JL-4</name>
    <dbReference type="NCBI Taxonomy" id="694437"/>
    <lineage>
        <taxon>Bacteria</taxon>
        <taxon>Pseudomonadati</taxon>
        <taxon>Bacteroidota</taxon>
        <taxon>Cytophagia</taxon>
        <taxon>Cytophagales</taxon>
        <taxon>Flammeovirgaceae</taxon>
        <taxon>Flammeovirga</taxon>
    </lineage>
</organism>
<accession>A0A7X9XAK3</accession>
<evidence type="ECO:0000256" key="1">
    <source>
        <dbReference type="ARBA" id="ARBA00022630"/>
    </source>
</evidence>
<gene>
    <name evidence="7" type="ORF">HHU12_17425</name>
</gene>
<dbReference type="InterPro" id="IPR052206">
    <property type="entry name" value="Retinol_saturase"/>
</dbReference>
<dbReference type="InterPro" id="IPR002937">
    <property type="entry name" value="Amino_oxidase"/>
</dbReference>
<dbReference type="RefSeq" id="WP_169658016.1">
    <property type="nucleotide sequence ID" value="NZ_JABANE010000047.1"/>
</dbReference>
<dbReference type="PANTHER" id="PTHR46091:SF3">
    <property type="entry name" value="AMINE OXIDASE DOMAIN-CONTAINING PROTEIN"/>
    <property type="match status" value="1"/>
</dbReference>
<dbReference type="GO" id="GO:0016491">
    <property type="term" value="F:oxidoreductase activity"/>
    <property type="evidence" value="ECO:0007669"/>
    <property type="project" value="InterPro"/>
</dbReference>
<dbReference type="Proteomes" id="UP000576082">
    <property type="component" value="Unassembled WGS sequence"/>
</dbReference>
<dbReference type="SUPFAM" id="SSF52343">
    <property type="entry name" value="Ferredoxin reductase-like, C-terminal NADP-linked domain"/>
    <property type="match status" value="1"/>
</dbReference>
<dbReference type="InterPro" id="IPR039261">
    <property type="entry name" value="FNR_nucleotide-bd"/>
</dbReference>
<dbReference type="Pfam" id="PF01593">
    <property type="entry name" value="Amino_oxidase"/>
    <property type="match status" value="1"/>
</dbReference>
<dbReference type="EMBL" id="JABANE010000047">
    <property type="protein sequence ID" value="NME69760.1"/>
    <property type="molecule type" value="Genomic_DNA"/>
</dbReference>
<evidence type="ECO:0000259" key="6">
    <source>
        <dbReference type="PROSITE" id="PS51384"/>
    </source>
</evidence>
<keyword evidence="3" id="KW-0274">FAD</keyword>
<evidence type="ECO:0000256" key="2">
    <source>
        <dbReference type="ARBA" id="ARBA00022729"/>
    </source>
</evidence>
<reference evidence="7 8" key="1">
    <citation type="submission" date="2020-04" db="EMBL/GenBank/DDBJ databases">
        <title>Flammeovirga sp. SR4, a novel species isolated from seawater.</title>
        <authorList>
            <person name="Wang X."/>
        </authorList>
    </citation>
    <scope>NUCLEOTIDE SEQUENCE [LARGE SCALE GENOMIC DNA]</scope>
    <source>
        <strain evidence="7 8">ATCC 23126</strain>
    </source>
</reference>
<dbReference type="InterPro" id="IPR036188">
    <property type="entry name" value="FAD/NAD-bd_sf"/>
</dbReference>
<dbReference type="SUPFAM" id="SSF63380">
    <property type="entry name" value="Riboflavin synthase domain-like"/>
    <property type="match status" value="1"/>
</dbReference>
<feature type="domain" description="FAD-binding FR-type" evidence="6">
    <location>
        <begin position="516"/>
        <end position="618"/>
    </location>
</feature>
<name>A0A7X9XAK3_9BACT</name>
<comment type="caution">
    <text evidence="7">The sequence shown here is derived from an EMBL/GenBank/DDBJ whole genome shotgun (WGS) entry which is preliminary data.</text>
</comment>
<dbReference type="Gene3D" id="3.50.50.60">
    <property type="entry name" value="FAD/NAD(P)-binding domain"/>
    <property type="match status" value="2"/>
</dbReference>
<keyword evidence="4" id="KW-0521">NADP</keyword>